<organism evidence="9 10">
    <name type="scientific">Labrys miyagiensis</name>
    <dbReference type="NCBI Taxonomy" id="346912"/>
    <lineage>
        <taxon>Bacteria</taxon>
        <taxon>Pseudomonadati</taxon>
        <taxon>Pseudomonadota</taxon>
        <taxon>Alphaproteobacteria</taxon>
        <taxon>Hyphomicrobiales</taxon>
        <taxon>Xanthobacteraceae</taxon>
        <taxon>Labrys</taxon>
    </lineage>
</organism>
<comment type="caution">
    <text evidence="9">The sequence shown here is derived from an EMBL/GenBank/DDBJ whole genome shotgun (WGS) entry which is preliminary data.</text>
</comment>
<feature type="transmembrane region" description="Helical" evidence="7">
    <location>
        <begin position="145"/>
        <end position="166"/>
    </location>
</feature>
<feature type="transmembrane region" description="Helical" evidence="7">
    <location>
        <begin position="49"/>
        <end position="74"/>
    </location>
</feature>
<dbReference type="InterPro" id="IPR035906">
    <property type="entry name" value="MetI-like_sf"/>
</dbReference>
<feature type="transmembrane region" description="Helical" evidence="7">
    <location>
        <begin position="243"/>
        <end position="263"/>
    </location>
</feature>
<dbReference type="Proteomes" id="UP001156882">
    <property type="component" value="Unassembled WGS sequence"/>
</dbReference>
<dbReference type="Gene3D" id="1.10.3720.10">
    <property type="entry name" value="MetI-like"/>
    <property type="match status" value="1"/>
</dbReference>
<dbReference type="EMBL" id="BSPC01000014">
    <property type="protein sequence ID" value="GLS18646.1"/>
    <property type="molecule type" value="Genomic_DNA"/>
</dbReference>
<evidence type="ECO:0000256" key="5">
    <source>
        <dbReference type="ARBA" id="ARBA00022989"/>
    </source>
</evidence>
<evidence type="ECO:0000313" key="9">
    <source>
        <dbReference type="EMBL" id="GLS18646.1"/>
    </source>
</evidence>
<dbReference type="CDD" id="cd06261">
    <property type="entry name" value="TM_PBP2"/>
    <property type="match status" value="1"/>
</dbReference>
<evidence type="ECO:0000256" key="2">
    <source>
        <dbReference type="ARBA" id="ARBA00022448"/>
    </source>
</evidence>
<comment type="subcellular location">
    <subcellularLocation>
        <location evidence="1 7">Cell membrane</location>
        <topology evidence="1 7">Multi-pass membrane protein</topology>
    </subcellularLocation>
</comment>
<evidence type="ECO:0000256" key="6">
    <source>
        <dbReference type="ARBA" id="ARBA00023136"/>
    </source>
</evidence>
<comment type="similarity">
    <text evidence="7">Belongs to the binding-protein-dependent transport system permease family.</text>
</comment>
<feature type="domain" description="ABC transmembrane type-1" evidence="8">
    <location>
        <begin position="139"/>
        <end position="370"/>
    </location>
</feature>
<dbReference type="Pfam" id="PF19300">
    <property type="entry name" value="BPD_transp_1_N"/>
    <property type="match status" value="1"/>
</dbReference>
<accession>A0ABQ6CEF2</accession>
<feature type="transmembrane region" description="Helical" evidence="7">
    <location>
        <begin position="178"/>
        <end position="200"/>
    </location>
</feature>
<dbReference type="PANTHER" id="PTHR43163">
    <property type="entry name" value="DIPEPTIDE TRANSPORT SYSTEM PERMEASE PROTEIN DPPB-RELATED"/>
    <property type="match status" value="1"/>
</dbReference>
<reference evidence="10" key="1">
    <citation type="journal article" date="2019" name="Int. J. Syst. Evol. Microbiol.">
        <title>The Global Catalogue of Microorganisms (GCM) 10K type strain sequencing project: providing services to taxonomists for standard genome sequencing and annotation.</title>
        <authorList>
            <consortium name="The Broad Institute Genomics Platform"/>
            <consortium name="The Broad Institute Genome Sequencing Center for Infectious Disease"/>
            <person name="Wu L."/>
            <person name="Ma J."/>
        </authorList>
    </citation>
    <scope>NUCLEOTIDE SEQUENCE [LARGE SCALE GENOMIC DNA]</scope>
    <source>
        <strain evidence="10">NBRC 101365</strain>
    </source>
</reference>
<evidence type="ECO:0000256" key="4">
    <source>
        <dbReference type="ARBA" id="ARBA00022692"/>
    </source>
</evidence>
<feature type="transmembrane region" description="Helical" evidence="7">
    <location>
        <begin position="297"/>
        <end position="316"/>
    </location>
</feature>
<keyword evidence="6 7" id="KW-0472">Membrane</keyword>
<keyword evidence="5 7" id="KW-1133">Transmembrane helix</keyword>
<dbReference type="SUPFAM" id="SSF161098">
    <property type="entry name" value="MetI-like"/>
    <property type="match status" value="1"/>
</dbReference>
<evidence type="ECO:0000256" key="1">
    <source>
        <dbReference type="ARBA" id="ARBA00004651"/>
    </source>
</evidence>
<name>A0ABQ6CEF2_9HYPH</name>
<evidence type="ECO:0000259" key="8">
    <source>
        <dbReference type="PROSITE" id="PS50928"/>
    </source>
</evidence>
<dbReference type="PROSITE" id="PS50928">
    <property type="entry name" value="ABC_TM1"/>
    <property type="match status" value="1"/>
</dbReference>
<keyword evidence="10" id="KW-1185">Reference proteome</keyword>
<evidence type="ECO:0000256" key="7">
    <source>
        <dbReference type="RuleBase" id="RU363032"/>
    </source>
</evidence>
<sequence>MEAFAHVGNVQLGRHSIGMSQASTSATDAPSDDQPFVAHSLGYRLFRSCATFVSSVVLSLLGLSLVTFCIGRFIPTDPVLAVVGDHAPRDIYDRTRLAMGLDKPIPEQFLIYLNKVLHGDLGTSVITSNPVLSDLLHFFPATIELSTVATLIGVTLGVPAGVIAGATRGRWPDHIVRIVGLFGYSMPVFWLGLVGLALFYGKLGWVAGPGRIDVAFEGIVEPLTGFVLIDSALAGEWDTFWSAAQHLVLPGAILGYLSLAYIARMTRSFMISQISQEYVTVAQVKGRSYWGAVWRHAFPNILVPLITVIGLSYATLLEGAVLTETVFAWPGLGLYITQSLFNADMNAVLGGTLVVGTMFIAVNLTCDFLYKLVDPRLRGT</sequence>
<dbReference type="PANTHER" id="PTHR43163:SF8">
    <property type="entry name" value="D,D-DIPEPTIDE TRANSPORT SYSTEM PERMEASE PROTEIN DDPB-RELATED"/>
    <property type="match status" value="1"/>
</dbReference>
<keyword evidence="4 7" id="KW-0812">Transmembrane</keyword>
<keyword evidence="3" id="KW-1003">Cell membrane</keyword>
<gene>
    <name evidence="9" type="ORF">GCM10007874_16630</name>
</gene>
<evidence type="ECO:0000313" key="10">
    <source>
        <dbReference type="Proteomes" id="UP001156882"/>
    </source>
</evidence>
<evidence type="ECO:0000256" key="3">
    <source>
        <dbReference type="ARBA" id="ARBA00022475"/>
    </source>
</evidence>
<keyword evidence="2 7" id="KW-0813">Transport</keyword>
<feature type="transmembrane region" description="Helical" evidence="7">
    <location>
        <begin position="347"/>
        <end position="370"/>
    </location>
</feature>
<proteinExistence type="inferred from homology"/>
<dbReference type="InterPro" id="IPR000515">
    <property type="entry name" value="MetI-like"/>
</dbReference>
<dbReference type="Pfam" id="PF00528">
    <property type="entry name" value="BPD_transp_1"/>
    <property type="match status" value="1"/>
</dbReference>
<dbReference type="InterPro" id="IPR045621">
    <property type="entry name" value="BPD_transp_1_N"/>
</dbReference>
<protein>
    <submittedName>
        <fullName evidence="9">Peptide ABC transporter permease</fullName>
    </submittedName>
</protein>